<evidence type="ECO:0000313" key="3">
    <source>
        <dbReference type="EMBL" id="MEZ0473648.1"/>
    </source>
</evidence>
<evidence type="ECO:0000256" key="1">
    <source>
        <dbReference type="ARBA" id="ARBA00008791"/>
    </source>
</evidence>
<proteinExistence type="inferred from homology"/>
<sequence>MKILVAVDGSDISLRAVKFAIRLSRQLTAPAQLILLAVDPPLFPGVERKIGAAAAQRHHAENHAYMLAPARRALARAKLEVRECLEIGEIADTVLKVAHKPRVDLIVMGSHGRSAVQGVLLGSVSSKVIAQTDIPVTIVR</sequence>
<keyword evidence="4" id="KW-1185">Reference proteome</keyword>
<dbReference type="RefSeq" id="WP_370563000.1">
    <property type="nucleotide sequence ID" value="NZ_JBFWIB010000002.1"/>
</dbReference>
<evidence type="ECO:0000313" key="4">
    <source>
        <dbReference type="Proteomes" id="UP001566331"/>
    </source>
</evidence>
<protein>
    <submittedName>
        <fullName evidence="3">Universal stress protein</fullName>
    </submittedName>
</protein>
<dbReference type="Proteomes" id="UP001566331">
    <property type="component" value="Unassembled WGS sequence"/>
</dbReference>
<dbReference type="InterPro" id="IPR014729">
    <property type="entry name" value="Rossmann-like_a/b/a_fold"/>
</dbReference>
<dbReference type="EMBL" id="JBFWIC010000003">
    <property type="protein sequence ID" value="MEZ0473648.1"/>
    <property type="molecule type" value="Genomic_DNA"/>
</dbReference>
<accession>A0ABV4HM68</accession>
<dbReference type="Pfam" id="PF00582">
    <property type="entry name" value="Usp"/>
    <property type="match status" value="1"/>
</dbReference>
<comment type="caution">
    <text evidence="3">The sequence shown here is derived from an EMBL/GenBank/DDBJ whole genome shotgun (WGS) entry which is preliminary data.</text>
</comment>
<feature type="domain" description="UspA" evidence="2">
    <location>
        <begin position="2"/>
        <end position="140"/>
    </location>
</feature>
<dbReference type="InterPro" id="IPR006016">
    <property type="entry name" value="UspA"/>
</dbReference>
<dbReference type="InterPro" id="IPR006015">
    <property type="entry name" value="Universal_stress_UspA"/>
</dbReference>
<reference evidence="3 4" key="1">
    <citation type="submission" date="2024-07" db="EMBL/GenBank/DDBJ databases">
        <title>Luteimonas salilacus sp. nov., isolated from the shore soil of Salt Lake in Tibet of China.</title>
        <authorList>
            <person name="Zhang X."/>
            <person name="Li A."/>
        </authorList>
    </citation>
    <scope>NUCLEOTIDE SEQUENCE [LARGE SCALE GENOMIC DNA]</scope>
    <source>
        <strain evidence="3 4">B3-2-R+30</strain>
    </source>
</reference>
<evidence type="ECO:0000259" key="2">
    <source>
        <dbReference type="Pfam" id="PF00582"/>
    </source>
</evidence>
<gene>
    <name evidence="3" type="ORF">AB6713_03320</name>
</gene>
<dbReference type="SUPFAM" id="SSF52402">
    <property type="entry name" value="Adenine nucleotide alpha hydrolases-like"/>
    <property type="match status" value="1"/>
</dbReference>
<name>A0ABV4HM68_9GAMM</name>
<dbReference type="CDD" id="cd00293">
    <property type="entry name" value="USP-like"/>
    <property type="match status" value="1"/>
</dbReference>
<dbReference type="PANTHER" id="PTHR46268">
    <property type="entry name" value="STRESS RESPONSE PROTEIN NHAX"/>
    <property type="match status" value="1"/>
</dbReference>
<organism evidence="3 4">
    <name type="scientific">Luteimonas salinilitoris</name>
    <dbReference type="NCBI Taxonomy" id="3237697"/>
    <lineage>
        <taxon>Bacteria</taxon>
        <taxon>Pseudomonadati</taxon>
        <taxon>Pseudomonadota</taxon>
        <taxon>Gammaproteobacteria</taxon>
        <taxon>Lysobacterales</taxon>
        <taxon>Lysobacteraceae</taxon>
        <taxon>Luteimonas</taxon>
    </lineage>
</organism>
<comment type="similarity">
    <text evidence="1">Belongs to the universal stress protein A family.</text>
</comment>
<dbReference type="PRINTS" id="PR01438">
    <property type="entry name" value="UNVRSLSTRESS"/>
</dbReference>
<dbReference type="PANTHER" id="PTHR46268:SF15">
    <property type="entry name" value="UNIVERSAL STRESS PROTEIN HP_0031"/>
    <property type="match status" value="1"/>
</dbReference>
<dbReference type="Gene3D" id="3.40.50.620">
    <property type="entry name" value="HUPs"/>
    <property type="match status" value="1"/>
</dbReference>